<evidence type="ECO:0000313" key="1">
    <source>
        <dbReference type="EMBL" id="MBK0381985.1"/>
    </source>
</evidence>
<organism evidence="1 2">
    <name type="scientific">Pedobacter segetis</name>
    <dbReference type="NCBI Taxonomy" id="2793069"/>
    <lineage>
        <taxon>Bacteria</taxon>
        <taxon>Pseudomonadati</taxon>
        <taxon>Bacteroidota</taxon>
        <taxon>Sphingobacteriia</taxon>
        <taxon>Sphingobacteriales</taxon>
        <taxon>Sphingobacteriaceae</taxon>
        <taxon>Pedobacter</taxon>
    </lineage>
</organism>
<evidence type="ECO:0000313" key="2">
    <source>
        <dbReference type="Proteomes" id="UP000660024"/>
    </source>
</evidence>
<dbReference type="EMBL" id="JAEHFY010000004">
    <property type="protein sequence ID" value="MBK0381985.1"/>
    <property type="molecule type" value="Genomic_DNA"/>
</dbReference>
<dbReference type="Pfam" id="PF10387">
    <property type="entry name" value="DUF2442"/>
    <property type="match status" value="1"/>
</dbReference>
<dbReference type="InterPro" id="IPR018841">
    <property type="entry name" value="DUF2442"/>
</dbReference>
<comment type="caution">
    <text evidence="1">The sequence shown here is derived from an EMBL/GenBank/DDBJ whole genome shotgun (WGS) entry which is preliminary data.</text>
</comment>
<accession>A0ABS1BGL8</accession>
<name>A0ABS1BGL8_9SPHI</name>
<gene>
    <name evidence="1" type="ORF">I5M32_03355</name>
</gene>
<reference evidence="1 2" key="1">
    <citation type="submission" date="2020-12" db="EMBL/GenBank/DDBJ databases">
        <title>Bacterial novel species Pedobacter sp. SD-b isolated from soil.</title>
        <authorList>
            <person name="Jung H.-Y."/>
        </authorList>
    </citation>
    <scope>NUCLEOTIDE SEQUENCE [LARGE SCALE GENOMIC DNA]</scope>
    <source>
        <strain evidence="1 2">SD-b</strain>
    </source>
</reference>
<dbReference type="Proteomes" id="UP000660024">
    <property type="component" value="Unassembled WGS sequence"/>
</dbReference>
<protein>
    <submittedName>
        <fullName evidence="1">DUF2442 domain-containing protein</fullName>
    </submittedName>
</protein>
<keyword evidence="2" id="KW-1185">Reference proteome</keyword>
<dbReference type="RefSeq" id="WP_200584767.1">
    <property type="nucleotide sequence ID" value="NZ_JAEHFY010000004.1"/>
</dbReference>
<dbReference type="Gene3D" id="3.30.2020.40">
    <property type="entry name" value="Uncharacterised protein PF10387, DUF2442"/>
    <property type="match status" value="1"/>
</dbReference>
<sequence>MGIVSNRRKDQELKVVFNDDSLILESDGKETAIPLMWYQTLLQASAEEKANWALSDDGTKLIWKNLNVEILI</sequence>
<proteinExistence type="predicted"/>